<name>A0A1S3Y3R0_TOBAC</name>
<evidence type="ECO:0000313" key="5">
    <source>
        <dbReference type="Proteomes" id="UP000790787"/>
    </source>
</evidence>
<dbReference type="Gene3D" id="3.80.10.10">
    <property type="entry name" value="Ribonuclease Inhibitor"/>
    <property type="match status" value="2"/>
</dbReference>
<dbReference type="RefSeq" id="XP_016446858.2">
    <property type="nucleotide sequence ID" value="XM_016591372.2"/>
</dbReference>
<dbReference type="Pfam" id="PF12799">
    <property type="entry name" value="LRR_4"/>
    <property type="match status" value="1"/>
</dbReference>
<dbReference type="SUPFAM" id="SSF52075">
    <property type="entry name" value="Outer arm dynein light chain 1"/>
    <property type="match status" value="1"/>
</dbReference>
<evidence type="ECO:0000256" key="4">
    <source>
        <dbReference type="ARBA" id="ARBA00022737"/>
    </source>
</evidence>
<dbReference type="InterPro" id="IPR001611">
    <property type="entry name" value="Leu-rich_rpt"/>
</dbReference>
<reference evidence="5" key="1">
    <citation type="journal article" date="2014" name="Nat. Commun.">
        <title>The tobacco genome sequence and its comparison with those of tomato and potato.</title>
        <authorList>
            <person name="Sierro N."/>
            <person name="Battey J.N."/>
            <person name="Ouadi S."/>
            <person name="Bakaher N."/>
            <person name="Bovet L."/>
            <person name="Willig A."/>
            <person name="Goepfert S."/>
            <person name="Peitsch M.C."/>
            <person name="Ivanov N.V."/>
        </authorList>
    </citation>
    <scope>NUCLEOTIDE SEQUENCE [LARGE SCALE GENOMIC DNA]</scope>
</reference>
<dbReference type="GO" id="GO:0005737">
    <property type="term" value="C:cytoplasm"/>
    <property type="evidence" value="ECO:0000318"/>
    <property type="project" value="GO_Central"/>
</dbReference>
<dbReference type="InterPro" id="IPR032675">
    <property type="entry name" value="LRR_dom_sf"/>
</dbReference>
<dbReference type="STRING" id="4097.A0A1S3Y3R0"/>
<dbReference type="AlphaFoldDB" id="A0A1S3Y3R0"/>
<keyword evidence="4" id="KW-0677">Repeat</keyword>
<evidence type="ECO:0000256" key="2">
    <source>
        <dbReference type="ARBA" id="ARBA00022490"/>
    </source>
</evidence>
<dbReference type="PROSITE" id="PS51450">
    <property type="entry name" value="LRR"/>
    <property type="match status" value="1"/>
</dbReference>
<sequence length="1125" mass="126789">MVLVTGDRYLDSLVKFVENNVESLIEGTLVLKLNPIGLHYVHSRLEALLELESLLSGAPVDYLRAYVSDLGDHRALEKLRRILRLLTSLKVVSVLPPPARDPTPLSLLPFGRLKVLELRGCDLSTSAARGLLELRHTLEKLICHNSTDALRHIFASRIADIKNSPHWNKLSFISCARNGLVLMDESLQLLPAVETLDLSRNKFAKVDNLRKCTKLKHLDLGFNHLRNVASFIEVSCHIVKLVLRNNALTTLRGIENLKSLQGLDISYNIISNFLEMEILDGLSSLQSLWLEGNPLCYARWYRAQVFSFFSNPEKMELDEKKICTSELWQRQIIIASRQKRPASFGFYSPARDGAKIEGSINTKRKKLSRVASIETEEQNTSICSDIESVSLDIDNQSKEENALSDEEAEIVELMNRIENMKKERSDVWLQEFKDWINDSSDNFVGLARGKETVSSNHRDDELKTQTREKQLGETSKYLSDSMLASRDDSSTNILESDNSFAEMSANINMLQYPNQIGEAASKIFRNNTGESVEITRSRIQDSFRPINNEVLLHPTTMLPQSGSFSIQRRVKMSAKINIPPLTDTDNILDSQSSLASTGSPPHYKEDILHRRQNLEEEFLQLSAESFSVASSDSDTSCSDDEYPELTSMSLVDQSPINNFSERTVDSCSPVHLHMDVSHEKLYPIRINCRFPTSLGVEGNSNCMVVRASDASSSQGHFSTDRQGVESELVMTQDVNWLEKKKRRRKPARRIISLCEENEDDETAEAKKSDVDINGFREGVGIEAQFTSERASCQSAMRITLDSCGRQIHAKSNPSLWAPENLIKNYFSKKAAESGVDESCQRYIICNCFLEERSQCIESEVAVTLSSEHKLHVLLLENSCDGSEGSSFKLVGCHGVEQKRKIFVGLGLHIIRLCFECETTYIFVTRSIDISRELLSILVSADSRMVENNFSLQSLEQVQADLFERHVCGGLKMSILQYAMVMFWCNSSKEDPWLGRSLFVLERHLLLCMEDVTLIGSLSESVSCSSYFSLDSCCPIVGVSEVVIEMTDCYCVTLTLGGVMSEFPLTLKEGKVVEDTKLVKRKPVLGPQKWKLKWFSEESLFNFLALLKALHGEATTNPLVYRHSTK</sequence>
<dbReference type="Proteomes" id="UP000790787">
    <property type="component" value="Chromosome 4"/>
</dbReference>
<comment type="subcellular location">
    <subcellularLocation>
        <location evidence="1">Cytoplasm</location>
    </subcellularLocation>
</comment>
<dbReference type="InterPro" id="IPR025875">
    <property type="entry name" value="Leu-rich_rpt_4"/>
</dbReference>
<dbReference type="KEGG" id="nta:107771912"/>
<dbReference type="OrthoDB" id="7451790at2759"/>
<accession>A0A1S3Y3R0</accession>
<keyword evidence="3" id="KW-0433">Leucine-rich repeat</keyword>
<dbReference type="FunFam" id="3.80.10.10:FF:000801">
    <property type="entry name" value="Outer arm dynein light chain 1"/>
    <property type="match status" value="1"/>
</dbReference>
<proteinExistence type="predicted"/>
<evidence type="ECO:0000313" key="6">
    <source>
        <dbReference type="RefSeq" id="XP_016446858.2"/>
    </source>
</evidence>
<dbReference type="FunFam" id="3.80.10.10:FF:000502">
    <property type="entry name" value="Predicted protein"/>
    <property type="match status" value="1"/>
</dbReference>
<organism evidence="5 6">
    <name type="scientific">Nicotiana tabacum</name>
    <name type="common">Common tobacco</name>
    <dbReference type="NCBI Taxonomy" id="4097"/>
    <lineage>
        <taxon>Eukaryota</taxon>
        <taxon>Viridiplantae</taxon>
        <taxon>Streptophyta</taxon>
        <taxon>Embryophyta</taxon>
        <taxon>Tracheophyta</taxon>
        <taxon>Spermatophyta</taxon>
        <taxon>Magnoliopsida</taxon>
        <taxon>eudicotyledons</taxon>
        <taxon>Gunneridae</taxon>
        <taxon>Pentapetalae</taxon>
        <taxon>asterids</taxon>
        <taxon>lamiids</taxon>
        <taxon>Solanales</taxon>
        <taxon>Solanaceae</taxon>
        <taxon>Nicotianoideae</taxon>
        <taxon>Nicotianeae</taxon>
        <taxon>Nicotiana</taxon>
    </lineage>
</organism>
<protein>
    <submittedName>
        <fullName evidence="6">Uncharacterized protein LOC107771912 isoform X2</fullName>
    </submittedName>
</protein>
<keyword evidence="5" id="KW-1185">Reference proteome</keyword>
<gene>
    <name evidence="6" type="primary">LOC107771912</name>
</gene>
<dbReference type="PaxDb" id="4097-A0A1S3Y3R0"/>
<dbReference type="GeneID" id="107771912"/>
<keyword evidence="2" id="KW-0963">Cytoplasm</keyword>
<evidence type="ECO:0000256" key="1">
    <source>
        <dbReference type="ARBA" id="ARBA00004496"/>
    </source>
</evidence>
<reference evidence="6" key="2">
    <citation type="submission" date="2025-08" db="UniProtKB">
        <authorList>
            <consortium name="RefSeq"/>
        </authorList>
    </citation>
    <scope>IDENTIFICATION</scope>
    <source>
        <tissue evidence="6">Leaf</tissue>
    </source>
</reference>
<evidence type="ECO:0000256" key="3">
    <source>
        <dbReference type="ARBA" id="ARBA00022614"/>
    </source>
</evidence>
<dbReference type="RefSeq" id="XP_016446858.1">
    <property type="nucleotide sequence ID" value="XM_016591372.1"/>
</dbReference>
<dbReference type="PANTHER" id="PTHR15454:SF69">
    <property type="entry name" value="SERINE_THREONINE-PROTEIN KINASE 11-INTERACTING PROTEIN"/>
    <property type="match status" value="1"/>
</dbReference>
<dbReference type="PANTHER" id="PTHR15454">
    <property type="entry name" value="NISCHARIN RELATED"/>
    <property type="match status" value="1"/>
</dbReference>